<dbReference type="AlphaFoldDB" id="A0A2H0RCR5"/>
<dbReference type="EMBL" id="PCXV01000022">
    <property type="protein sequence ID" value="PIR44156.1"/>
    <property type="molecule type" value="Genomic_DNA"/>
</dbReference>
<evidence type="ECO:0008006" key="3">
    <source>
        <dbReference type="Google" id="ProtNLM"/>
    </source>
</evidence>
<protein>
    <recommendedName>
        <fullName evidence="3">Zinc-binding domain-containing protein</fullName>
    </recommendedName>
</protein>
<sequence>MESQNKQCQNCKNQFIIEPVDFDFYEKIKVPSPTFCPDCREQRRIAFRNERSLYKRNCDLCGQSVVSRVSPDKHYKMYCSKCWWSDKWDGLQYGKDYDFSRPFLEQYKELLFSTPHISLQNSNLINSDWVNQETDDKNCYLNVGGHFNEDSAYNTYEYEGRECFDNYWISRGELCYENINCERCYKTLYSRECFDCTETILSSDCKGCSNILGCAGLRNKQYYILNKPHTKEEYFEFLKDNPLSSKRSFVELKEKAHKVWLNTPNKFAFITKSVNSTGHFINESKNVQNVWNADKMEDCKNIYITFGMKDSYDGSSIGWAELVYEGAHGGGMYDTKFTLYCMGGNIKGRSIYGLQYCYSVADSQNCFGCANMHKQEYCILNKQYTKEEYEKLLPKIIKHMEEMPYIDKKGRVYKYGEFFPIEFSPFGYNETTVMDYFPLTKEQALENGFTWSDYKSDNKYEFSNYEIPDDINNVKDDILTNILKCEVSEKAYKIIPMELAFYRKMGIPIPRRSPLQRHKDRISQLLPRKLYDRKCMCNGNGLQITANSQNKYQNTVVHTHGAESCLNEIKTPYSPDRPETVYCEICYQQEVV</sequence>
<proteinExistence type="predicted"/>
<accession>A0A2H0RCR5</accession>
<evidence type="ECO:0000313" key="2">
    <source>
        <dbReference type="Proteomes" id="UP000231602"/>
    </source>
</evidence>
<dbReference type="Proteomes" id="UP000231602">
    <property type="component" value="Unassembled WGS sequence"/>
</dbReference>
<reference evidence="1 2" key="1">
    <citation type="submission" date="2017-09" db="EMBL/GenBank/DDBJ databases">
        <title>Depth-based differentiation of microbial function through sediment-hosted aquifers and enrichment of novel symbionts in the deep terrestrial subsurface.</title>
        <authorList>
            <person name="Probst A.J."/>
            <person name="Ladd B."/>
            <person name="Jarett J.K."/>
            <person name="Geller-Mcgrath D.E."/>
            <person name="Sieber C.M."/>
            <person name="Emerson J.B."/>
            <person name="Anantharaman K."/>
            <person name="Thomas B.C."/>
            <person name="Malmstrom R."/>
            <person name="Stieglmeier M."/>
            <person name="Klingl A."/>
            <person name="Woyke T."/>
            <person name="Ryan C.M."/>
            <person name="Banfield J.F."/>
        </authorList>
    </citation>
    <scope>NUCLEOTIDE SEQUENCE [LARGE SCALE GENOMIC DNA]</scope>
    <source>
        <strain evidence="1">CG10_big_fil_rev_8_21_14_0_10_31_9</strain>
    </source>
</reference>
<gene>
    <name evidence="1" type="ORF">COV23_01205</name>
</gene>
<name>A0A2H0RCR5_9BACT</name>
<organism evidence="1 2">
    <name type="scientific">Candidatus Wolfebacteria bacterium CG10_big_fil_rev_8_21_14_0_10_31_9</name>
    <dbReference type="NCBI Taxonomy" id="1975070"/>
    <lineage>
        <taxon>Bacteria</taxon>
        <taxon>Candidatus Wolfeibacteriota</taxon>
    </lineage>
</organism>
<evidence type="ECO:0000313" key="1">
    <source>
        <dbReference type="EMBL" id="PIR44156.1"/>
    </source>
</evidence>
<comment type="caution">
    <text evidence="1">The sequence shown here is derived from an EMBL/GenBank/DDBJ whole genome shotgun (WGS) entry which is preliminary data.</text>
</comment>